<evidence type="ECO:0000313" key="3">
    <source>
        <dbReference type="Proteomes" id="UP000004169"/>
    </source>
</evidence>
<reference evidence="2 3" key="1">
    <citation type="journal article" date="2012" name="J. Bacteriol.">
        <title>Draft Genome Sequence of the Purple Photosynthetic Bacterium Phaeospirillum molischianum DSM120, a Particularly Versatile Bacterium.</title>
        <authorList>
            <person name="Duquesne K."/>
            <person name="Prima V."/>
            <person name="Ji B."/>
            <person name="Rouy Z."/>
            <person name="Medigue C."/>
            <person name="Talla E."/>
            <person name="Sturgis J.N."/>
        </authorList>
    </citation>
    <scope>NUCLEOTIDE SEQUENCE [LARGE SCALE GENOMIC DNA]</scope>
    <source>
        <strain evidence="3">DSM120</strain>
    </source>
</reference>
<keyword evidence="1" id="KW-0732">Signal</keyword>
<feature type="chain" id="PRO_5003612389" evidence="1">
    <location>
        <begin position="24"/>
        <end position="173"/>
    </location>
</feature>
<gene>
    <name evidence="2" type="ORF">PHAMO_30159</name>
</gene>
<evidence type="ECO:0000256" key="1">
    <source>
        <dbReference type="SAM" id="SignalP"/>
    </source>
</evidence>
<keyword evidence="3" id="KW-1185">Reference proteome</keyword>
<evidence type="ECO:0000313" key="2">
    <source>
        <dbReference type="EMBL" id="CCG42003.1"/>
    </source>
</evidence>
<name>H8FUG5_MAGML</name>
<dbReference type="AlphaFoldDB" id="H8FUG5"/>
<proteinExistence type="predicted"/>
<dbReference type="eggNOG" id="ENOG502ZE99">
    <property type="taxonomic scope" value="Bacteria"/>
</dbReference>
<accession>H8FUG5</accession>
<feature type="signal peptide" evidence="1">
    <location>
        <begin position="1"/>
        <end position="23"/>
    </location>
</feature>
<dbReference type="Proteomes" id="UP000004169">
    <property type="component" value="Unassembled WGS sequence"/>
</dbReference>
<comment type="caution">
    <text evidence="2">The sequence shown here is derived from an EMBL/GenBank/DDBJ whole genome shotgun (WGS) entry which is preliminary data.</text>
</comment>
<organism evidence="2 3">
    <name type="scientific">Magnetospirillum molischianum DSM 120</name>
    <dbReference type="NCBI Taxonomy" id="1150626"/>
    <lineage>
        <taxon>Bacteria</taxon>
        <taxon>Pseudomonadati</taxon>
        <taxon>Pseudomonadota</taxon>
        <taxon>Alphaproteobacteria</taxon>
        <taxon>Rhodospirillales</taxon>
        <taxon>Rhodospirillaceae</taxon>
        <taxon>Magnetospirillum</taxon>
    </lineage>
</organism>
<sequence length="173" mass="18976">MFKQWMLWGVLVLPVSVAGGGQAVVAEPSALPPIDPPGVWHALTQDDATTESKCIGNPVTPLCAVETVIACFVRGSDELCRIGKGLDRPPGLFRGRPGIGVWERYRVAVAKRINPKKQPFLNEEPTKAGDVSLGIQSLFCQKVCETPDGPPTTYLIRPMDGRWVVLTWETPRW</sequence>
<dbReference type="EMBL" id="CAHP01000023">
    <property type="protein sequence ID" value="CCG42003.1"/>
    <property type="molecule type" value="Genomic_DNA"/>
</dbReference>
<protein>
    <submittedName>
        <fullName evidence="2">Uncharacterized protein</fullName>
    </submittedName>
</protein>